<accession>A0A6A5VH72</accession>
<proteinExistence type="predicted"/>
<evidence type="ECO:0008006" key="3">
    <source>
        <dbReference type="Google" id="ProtNLM"/>
    </source>
</evidence>
<keyword evidence="2" id="KW-1185">Reference proteome</keyword>
<evidence type="ECO:0000313" key="2">
    <source>
        <dbReference type="Proteomes" id="UP000800036"/>
    </source>
</evidence>
<name>A0A6A5VH72_9PLEO</name>
<gene>
    <name evidence="1" type="ORF">BU23DRAFT_566234</name>
</gene>
<reference evidence="1" key="1">
    <citation type="journal article" date="2020" name="Stud. Mycol.">
        <title>101 Dothideomycetes genomes: a test case for predicting lifestyles and emergence of pathogens.</title>
        <authorList>
            <person name="Haridas S."/>
            <person name="Albert R."/>
            <person name="Binder M."/>
            <person name="Bloem J."/>
            <person name="Labutti K."/>
            <person name="Salamov A."/>
            <person name="Andreopoulos B."/>
            <person name="Baker S."/>
            <person name="Barry K."/>
            <person name="Bills G."/>
            <person name="Bluhm B."/>
            <person name="Cannon C."/>
            <person name="Castanera R."/>
            <person name="Culley D."/>
            <person name="Daum C."/>
            <person name="Ezra D."/>
            <person name="Gonzalez J."/>
            <person name="Henrissat B."/>
            <person name="Kuo A."/>
            <person name="Liang C."/>
            <person name="Lipzen A."/>
            <person name="Lutzoni F."/>
            <person name="Magnuson J."/>
            <person name="Mondo S."/>
            <person name="Nolan M."/>
            <person name="Ohm R."/>
            <person name="Pangilinan J."/>
            <person name="Park H.-J."/>
            <person name="Ramirez L."/>
            <person name="Alfaro M."/>
            <person name="Sun H."/>
            <person name="Tritt A."/>
            <person name="Yoshinaga Y."/>
            <person name="Zwiers L.-H."/>
            <person name="Turgeon B."/>
            <person name="Goodwin S."/>
            <person name="Spatafora J."/>
            <person name="Crous P."/>
            <person name="Grigoriev I."/>
        </authorList>
    </citation>
    <scope>NUCLEOTIDE SEQUENCE</scope>
    <source>
        <strain evidence="1">CBS 107.79</strain>
    </source>
</reference>
<organism evidence="1 2">
    <name type="scientific">Bimuria novae-zelandiae CBS 107.79</name>
    <dbReference type="NCBI Taxonomy" id="1447943"/>
    <lineage>
        <taxon>Eukaryota</taxon>
        <taxon>Fungi</taxon>
        <taxon>Dikarya</taxon>
        <taxon>Ascomycota</taxon>
        <taxon>Pezizomycotina</taxon>
        <taxon>Dothideomycetes</taxon>
        <taxon>Pleosporomycetidae</taxon>
        <taxon>Pleosporales</taxon>
        <taxon>Massarineae</taxon>
        <taxon>Didymosphaeriaceae</taxon>
        <taxon>Bimuria</taxon>
    </lineage>
</organism>
<dbReference type="Proteomes" id="UP000800036">
    <property type="component" value="Unassembled WGS sequence"/>
</dbReference>
<dbReference type="EMBL" id="ML976668">
    <property type="protein sequence ID" value="KAF1976048.1"/>
    <property type="molecule type" value="Genomic_DNA"/>
</dbReference>
<sequence>MNAHKFFSETIPETLVWNRGIAGNRDHRRVDNSGLGLQGSTDVYMIVATKSSLLEKEITPILREPMFYPKMSAWCFFGHDRQIARSSVSATPHAKMAPKVFKIAPEPDVVIVLVDPLVNARSLKEPIVGFPGRTISQSTCDNESVTTTSVGYLTPKTEATVTEGTLAQTESYVIPEGSVYYHVFLGCLKAAISFFRKLQNFDMLHVFPDGQIYITATNMDETALLNILYIIHFRNNLVPREVSLEQLARTAVLVDHFHYHEAVQIVSDIWCQHVKSVTNLPHAAARTQILQIYVALVFCQEDWFNQATQRAKLYSKRFNPGHIRFAHRGSHWMPQLLTESGHNYFLGQSVDDAMKEVEGFAQPVVWSGSKFANHNCGFTTVKKDYKVYVEGALLEDYQNGIA</sequence>
<dbReference type="OrthoDB" id="5326346at2759"/>
<dbReference type="AlphaFoldDB" id="A0A6A5VH72"/>
<evidence type="ECO:0000313" key="1">
    <source>
        <dbReference type="EMBL" id="KAF1976048.1"/>
    </source>
</evidence>
<protein>
    <recommendedName>
        <fullName evidence="3">BTB domain-containing protein</fullName>
    </recommendedName>
</protein>